<evidence type="ECO:0000256" key="7">
    <source>
        <dbReference type="ARBA" id="ARBA00022679"/>
    </source>
</evidence>
<evidence type="ECO:0000256" key="12">
    <source>
        <dbReference type="ARBA" id="ARBA00029757"/>
    </source>
</evidence>
<dbReference type="NCBIfam" id="TIGR00682">
    <property type="entry name" value="lpxK"/>
    <property type="match status" value="1"/>
</dbReference>
<comment type="caution">
    <text evidence="14">The sequence shown here is derived from an EMBL/GenBank/DDBJ whole genome shotgun (WGS) entry which is preliminary data.</text>
</comment>
<proteinExistence type="inferred from homology"/>
<evidence type="ECO:0000256" key="2">
    <source>
        <dbReference type="ARBA" id="ARBA00004870"/>
    </source>
</evidence>
<gene>
    <name evidence="13" type="primary">lpxK</name>
    <name evidence="14" type="ORF">E4656_03990</name>
</gene>
<keyword evidence="11 13" id="KW-0443">Lipid metabolism</keyword>
<evidence type="ECO:0000256" key="13">
    <source>
        <dbReference type="HAMAP-Rule" id="MF_00409"/>
    </source>
</evidence>
<keyword evidence="6 13" id="KW-0441">Lipid A biosynthesis</keyword>
<dbReference type="GO" id="GO:0005524">
    <property type="term" value="F:ATP binding"/>
    <property type="evidence" value="ECO:0007669"/>
    <property type="project" value="UniProtKB-UniRule"/>
</dbReference>
<evidence type="ECO:0000313" key="15">
    <source>
        <dbReference type="Proteomes" id="UP000297475"/>
    </source>
</evidence>
<dbReference type="GO" id="GO:0005886">
    <property type="term" value="C:plasma membrane"/>
    <property type="evidence" value="ECO:0007669"/>
    <property type="project" value="TreeGrafter"/>
</dbReference>
<reference evidence="14 15" key="1">
    <citation type="submission" date="2019-04" db="EMBL/GenBank/DDBJ databases">
        <title>Natronospirillum operosus gen. nov., sp. nov., a haloalkaliphilic satellite isolated from decaying biomass of laboratory culture of cyanobacterium Geitlerinema sp. and proposal of Natronospirillaceae fam. nov. and Saccharospirillaceae fam. nov.</title>
        <authorList>
            <person name="Kevbrin V."/>
            <person name="Boltyanskaya Y."/>
            <person name="Koziaeva V."/>
            <person name="Grouzdev D.S."/>
            <person name="Park M."/>
            <person name="Cho J."/>
        </authorList>
    </citation>
    <scope>NUCLEOTIDE SEQUENCE [LARGE SCALE GENOMIC DNA]</scope>
    <source>
        <strain evidence="14 15">G-116</strain>
    </source>
</reference>
<dbReference type="EMBL" id="SRMF01000001">
    <property type="protein sequence ID" value="TGG95582.1"/>
    <property type="molecule type" value="Genomic_DNA"/>
</dbReference>
<keyword evidence="15" id="KW-1185">Reference proteome</keyword>
<keyword evidence="5 13" id="KW-0444">Lipid biosynthesis</keyword>
<dbReference type="Proteomes" id="UP000297475">
    <property type="component" value="Unassembled WGS sequence"/>
</dbReference>
<evidence type="ECO:0000256" key="6">
    <source>
        <dbReference type="ARBA" id="ARBA00022556"/>
    </source>
</evidence>
<dbReference type="InterPro" id="IPR003758">
    <property type="entry name" value="LpxK"/>
</dbReference>
<dbReference type="RefSeq" id="WP_135481367.1">
    <property type="nucleotide sequence ID" value="NZ_SRMF01000001.1"/>
</dbReference>
<dbReference type="OrthoDB" id="9766423at2"/>
<evidence type="ECO:0000256" key="1">
    <source>
        <dbReference type="ARBA" id="ARBA00002274"/>
    </source>
</evidence>
<protein>
    <recommendedName>
        <fullName evidence="4 13">Tetraacyldisaccharide 4'-kinase</fullName>
        <ecNumber evidence="3 13">2.7.1.130</ecNumber>
    </recommendedName>
    <alternativeName>
        <fullName evidence="12 13">Lipid A 4'-kinase</fullName>
    </alternativeName>
</protein>
<comment type="catalytic activity">
    <reaction evidence="13">
        <text>a lipid A disaccharide + ATP = a lipid IVA + ADP + H(+)</text>
        <dbReference type="Rhea" id="RHEA:67840"/>
        <dbReference type="ChEBI" id="CHEBI:15378"/>
        <dbReference type="ChEBI" id="CHEBI:30616"/>
        <dbReference type="ChEBI" id="CHEBI:176343"/>
        <dbReference type="ChEBI" id="CHEBI:176425"/>
        <dbReference type="ChEBI" id="CHEBI:456216"/>
        <dbReference type="EC" id="2.7.1.130"/>
    </reaction>
</comment>
<dbReference type="EC" id="2.7.1.130" evidence="3 13"/>
<evidence type="ECO:0000256" key="9">
    <source>
        <dbReference type="ARBA" id="ARBA00022777"/>
    </source>
</evidence>
<keyword evidence="10 13" id="KW-0067">ATP-binding</keyword>
<dbReference type="UniPathway" id="UPA00359">
    <property type="reaction ID" value="UER00482"/>
</dbReference>
<evidence type="ECO:0000256" key="10">
    <source>
        <dbReference type="ARBA" id="ARBA00022840"/>
    </source>
</evidence>
<dbReference type="GO" id="GO:0009029">
    <property type="term" value="F:lipid-A 4'-kinase activity"/>
    <property type="evidence" value="ECO:0007669"/>
    <property type="project" value="UniProtKB-UniRule"/>
</dbReference>
<dbReference type="HAMAP" id="MF_00409">
    <property type="entry name" value="LpxK"/>
    <property type="match status" value="1"/>
</dbReference>
<evidence type="ECO:0000256" key="5">
    <source>
        <dbReference type="ARBA" id="ARBA00022516"/>
    </source>
</evidence>
<comment type="pathway">
    <text evidence="2 13">Glycolipid biosynthesis; lipid IV(A) biosynthesis; lipid IV(A) from (3R)-3-hydroxytetradecanoyl-[acyl-carrier-protein] and UDP-N-acetyl-alpha-D-glucosamine: step 6/6.</text>
</comment>
<evidence type="ECO:0000313" key="14">
    <source>
        <dbReference type="EMBL" id="TGG95582.1"/>
    </source>
</evidence>
<dbReference type="GO" id="GO:0009244">
    <property type="term" value="P:lipopolysaccharide core region biosynthetic process"/>
    <property type="evidence" value="ECO:0007669"/>
    <property type="project" value="TreeGrafter"/>
</dbReference>
<dbReference type="GO" id="GO:0009245">
    <property type="term" value="P:lipid A biosynthetic process"/>
    <property type="evidence" value="ECO:0007669"/>
    <property type="project" value="UniProtKB-UniRule"/>
</dbReference>
<dbReference type="AlphaFoldDB" id="A0A4Z0WBQ3"/>
<keyword evidence="7 13" id="KW-0808">Transferase</keyword>
<dbReference type="PANTHER" id="PTHR42724">
    <property type="entry name" value="TETRAACYLDISACCHARIDE 4'-KINASE"/>
    <property type="match status" value="1"/>
</dbReference>
<name>A0A4Z0WBQ3_9GAMM</name>
<dbReference type="InterPro" id="IPR027417">
    <property type="entry name" value="P-loop_NTPase"/>
</dbReference>
<feature type="binding site" evidence="13">
    <location>
        <begin position="53"/>
        <end position="60"/>
    </location>
    <ligand>
        <name>ATP</name>
        <dbReference type="ChEBI" id="CHEBI:30616"/>
    </ligand>
</feature>
<accession>A0A4Z0WBQ3</accession>
<sequence length="337" mass="36472">MSWPAHWQQVTPLTRLARPLAALYGRLSALHQRQLLRRRQPLPVPVIVVGNIVVGGTGKTPMIGWLADWLRAQGHNPGIVSRGHGGRERGPSLVQQQDSAARVGDEPLLLAHQTGCPVAVGRRRPEAARHLLQKHPEVDVLISDDGLQHLALDRQCELCLFDAEAGYGNGELIPAGPLREPLSRLNSVDLVICKGSTRAAASSALAPWQPLTMALQLGALRALSPTASRPVPTPASQTEPVVALCGIGQPESFFRLLRAEGWALEPLALSDHGVLSQRQRAALQGRTVLMTSKDAIKLQADPLPCAAYEVPLQVQFSPLDRERLARTLQPVLNRPTA</sequence>
<comment type="similarity">
    <text evidence="13">Belongs to the LpxK family.</text>
</comment>
<organism evidence="14 15">
    <name type="scientific">Natronospirillum operosum</name>
    <dbReference type="NCBI Taxonomy" id="2759953"/>
    <lineage>
        <taxon>Bacteria</taxon>
        <taxon>Pseudomonadati</taxon>
        <taxon>Pseudomonadota</taxon>
        <taxon>Gammaproteobacteria</taxon>
        <taxon>Oceanospirillales</taxon>
        <taxon>Natronospirillaceae</taxon>
        <taxon>Natronospirillum</taxon>
    </lineage>
</organism>
<dbReference type="SUPFAM" id="SSF52540">
    <property type="entry name" value="P-loop containing nucleoside triphosphate hydrolases"/>
    <property type="match status" value="1"/>
</dbReference>
<comment type="function">
    <text evidence="1 13">Transfers the gamma-phosphate of ATP to the 4'-position of a tetraacyldisaccharide 1-phosphate intermediate (termed DS-1-P) to form tetraacyldisaccharide 1,4'-bis-phosphate (lipid IVA).</text>
</comment>
<dbReference type="PANTHER" id="PTHR42724:SF1">
    <property type="entry name" value="TETRAACYLDISACCHARIDE 4'-KINASE, MITOCHONDRIAL-RELATED"/>
    <property type="match status" value="1"/>
</dbReference>
<evidence type="ECO:0000256" key="11">
    <source>
        <dbReference type="ARBA" id="ARBA00023098"/>
    </source>
</evidence>
<keyword evidence="8 13" id="KW-0547">Nucleotide-binding</keyword>
<keyword evidence="9 13" id="KW-0418">Kinase</keyword>
<evidence type="ECO:0000256" key="3">
    <source>
        <dbReference type="ARBA" id="ARBA00012071"/>
    </source>
</evidence>
<evidence type="ECO:0000256" key="8">
    <source>
        <dbReference type="ARBA" id="ARBA00022741"/>
    </source>
</evidence>
<evidence type="ECO:0000256" key="4">
    <source>
        <dbReference type="ARBA" id="ARBA00016436"/>
    </source>
</evidence>
<dbReference type="Pfam" id="PF02606">
    <property type="entry name" value="LpxK"/>
    <property type="match status" value="1"/>
</dbReference>